<feature type="non-terminal residue" evidence="1">
    <location>
        <position position="65"/>
    </location>
</feature>
<accession>A0A7J8MBV3</accession>
<dbReference type="Proteomes" id="UP000593572">
    <property type="component" value="Unassembled WGS sequence"/>
</dbReference>
<evidence type="ECO:0000313" key="1">
    <source>
        <dbReference type="EMBL" id="MBA0562116.1"/>
    </source>
</evidence>
<organism evidence="1 2">
    <name type="scientific">Gossypium lobatum</name>
    <dbReference type="NCBI Taxonomy" id="34289"/>
    <lineage>
        <taxon>Eukaryota</taxon>
        <taxon>Viridiplantae</taxon>
        <taxon>Streptophyta</taxon>
        <taxon>Embryophyta</taxon>
        <taxon>Tracheophyta</taxon>
        <taxon>Spermatophyta</taxon>
        <taxon>Magnoliopsida</taxon>
        <taxon>eudicotyledons</taxon>
        <taxon>Gunneridae</taxon>
        <taxon>Pentapetalae</taxon>
        <taxon>rosids</taxon>
        <taxon>malvids</taxon>
        <taxon>Malvales</taxon>
        <taxon>Malvaceae</taxon>
        <taxon>Malvoideae</taxon>
        <taxon>Gossypium</taxon>
    </lineage>
</organism>
<dbReference type="AlphaFoldDB" id="A0A7J8MBV3"/>
<evidence type="ECO:0000313" key="2">
    <source>
        <dbReference type="Proteomes" id="UP000593572"/>
    </source>
</evidence>
<protein>
    <submittedName>
        <fullName evidence="1">Uncharacterized protein</fullName>
    </submittedName>
</protein>
<comment type="caution">
    <text evidence="1">The sequence shown here is derived from an EMBL/GenBank/DDBJ whole genome shotgun (WGS) entry which is preliminary data.</text>
</comment>
<dbReference type="EMBL" id="JABEZX010000008">
    <property type="protein sequence ID" value="MBA0562116.1"/>
    <property type="molecule type" value="Genomic_DNA"/>
</dbReference>
<name>A0A7J8MBV3_9ROSI</name>
<sequence length="65" mass="7608">MSVDAFFECQEECLFFIDVIDGLGKMWKILGNFHTNEVFENYVSIDRPQSSNEKGLKSYDEITFM</sequence>
<proteinExistence type="predicted"/>
<keyword evidence="2" id="KW-1185">Reference proteome</keyword>
<gene>
    <name evidence="1" type="ORF">Golob_007190</name>
</gene>
<reference evidence="1 2" key="1">
    <citation type="journal article" date="2019" name="Genome Biol. Evol.">
        <title>Insights into the evolution of the New World diploid cottons (Gossypium, subgenus Houzingenia) based on genome sequencing.</title>
        <authorList>
            <person name="Grover C.E."/>
            <person name="Arick M.A. 2nd"/>
            <person name="Thrash A."/>
            <person name="Conover J.L."/>
            <person name="Sanders W.S."/>
            <person name="Peterson D.G."/>
            <person name="Frelichowski J.E."/>
            <person name="Scheffler J.A."/>
            <person name="Scheffler B.E."/>
            <person name="Wendel J.F."/>
        </authorList>
    </citation>
    <scope>NUCLEOTIDE SEQUENCE [LARGE SCALE GENOMIC DNA]</scope>
    <source>
        <strain evidence="1">157</strain>
        <tissue evidence="1">Leaf</tissue>
    </source>
</reference>